<dbReference type="EMBL" id="BMFJ01000001">
    <property type="protein sequence ID" value="GGE17750.1"/>
    <property type="molecule type" value="Genomic_DNA"/>
</dbReference>
<evidence type="ECO:0000256" key="1">
    <source>
        <dbReference type="SAM" id="Phobius"/>
    </source>
</evidence>
<feature type="signal peptide" evidence="2">
    <location>
        <begin position="1"/>
        <end position="22"/>
    </location>
</feature>
<keyword evidence="1" id="KW-0812">Transmembrane</keyword>
<evidence type="ECO:0000256" key="2">
    <source>
        <dbReference type="SAM" id="SignalP"/>
    </source>
</evidence>
<dbReference type="RefSeq" id="WP_188475884.1">
    <property type="nucleotide sequence ID" value="NZ_BMFJ01000001.1"/>
</dbReference>
<feature type="transmembrane region" description="Helical" evidence="1">
    <location>
        <begin position="166"/>
        <end position="185"/>
    </location>
</feature>
<keyword evidence="2" id="KW-0732">Signal</keyword>
<gene>
    <name evidence="3" type="ORF">GCM10011360_03180</name>
</gene>
<keyword evidence="1" id="KW-1133">Transmembrane helix</keyword>
<dbReference type="AlphaFoldDB" id="A0A917E9Q4"/>
<dbReference type="NCBIfam" id="TIGR03370">
    <property type="entry name" value="VPLPA-CTERM"/>
    <property type="match status" value="1"/>
</dbReference>
<proteinExistence type="predicted"/>
<organism evidence="3 4">
    <name type="scientific">Primorskyibacter flagellatus</name>
    <dbReference type="NCBI Taxonomy" id="1387277"/>
    <lineage>
        <taxon>Bacteria</taxon>
        <taxon>Pseudomonadati</taxon>
        <taxon>Pseudomonadota</taxon>
        <taxon>Alphaproteobacteria</taxon>
        <taxon>Rhodobacterales</taxon>
        <taxon>Roseobacteraceae</taxon>
        <taxon>Primorskyibacter</taxon>
    </lineage>
</organism>
<reference evidence="4" key="1">
    <citation type="journal article" date="2019" name="Int. J. Syst. Evol. Microbiol.">
        <title>The Global Catalogue of Microorganisms (GCM) 10K type strain sequencing project: providing services to taxonomists for standard genome sequencing and annotation.</title>
        <authorList>
            <consortium name="The Broad Institute Genomics Platform"/>
            <consortium name="The Broad Institute Genome Sequencing Center for Infectious Disease"/>
            <person name="Wu L."/>
            <person name="Ma J."/>
        </authorList>
    </citation>
    <scope>NUCLEOTIDE SEQUENCE [LARGE SCALE GENOMIC DNA]</scope>
    <source>
        <strain evidence="4">CGMCC 1.12664</strain>
    </source>
</reference>
<evidence type="ECO:0000313" key="3">
    <source>
        <dbReference type="EMBL" id="GGE17750.1"/>
    </source>
</evidence>
<dbReference type="InterPro" id="IPR022472">
    <property type="entry name" value="VPLPA-CTERM"/>
</dbReference>
<evidence type="ECO:0000313" key="4">
    <source>
        <dbReference type="Proteomes" id="UP000612855"/>
    </source>
</evidence>
<accession>A0A917E9Q4</accession>
<dbReference type="Proteomes" id="UP000612855">
    <property type="component" value="Unassembled WGS sequence"/>
</dbReference>
<keyword evidence="4" id="KW-1185">Reference proteome</keyword>
<protein>
    <recommendedName>
        <fullName evidence="5">VPLPA-CTERM protein sorting domain-containing protein</fullName>
    </recommendedName>
</protein>
<comment type="caution">
    <text evidence="3">The sequence shown here is derived from an EMBL/GenBank/DDBJ whole genome shotgun (WGS) entry which is preliminary data.</text>
</comment>
<feature type="chain" id="PRO_5036839689" description="VPLPA-CTERM protein sorting domain-containing protein" evidence="2">
    <location>
        <begin position="23"/>
        <end position="192"/>
    </location>
</feature>
<keyword evidence="1" id="KW-0472">Membrane</keyword>
<name>A0A917E9Q4_9RHOB</name>
<evidence type="ECO:0008006" key="5">
    <source>
        <dbReference type="Google" id="ProtNLM"/>
    </source>
</evidence>
<sequence length="192" mass="19385">MKFAKTLIAAAGLAVAGFAAQASTVLNVGSLPSNIEVTYTGNVSTPSDSSCSNSPAPEPTCFKLNIGGGPSSTGATVTITATSGTFDLYPFWAGHNGQPAELYFAAFAGATLVFADTYTTGNGVVEFDDAGTILPKLTGLTSIFFDNLGAGTVEISAIIFDNAPAVPLPAGAVLLIGGLGGLAGLRRRKSRF</sequence>